<dbReference type="Gene3D" id="1.10.150.130">
    <property type="match status" value="1"/>
</dbReference>
<name>A0ABR6RM40_9BURK</name>
<evidence type="ECO:0000313" key="2">
    <source>
        <dbReference type="EMBL" id="MBB6580104.1"/>
    </source>
</evidence>
<evidence type="ECO:0000256" key="1">
    <source>
        <dbReference type="ARBA" id="ARBA00023125"/>
    </source>
</evidence>
<evidence type="ECO:0008006" key="4">
    <source>
        <dbReference type="Google" id="ProtNLM"/>
    </source>
</evidence>
<evidence type="ECO:0000313" key="3">
    <source>
        <dbReference type="Proteomes" id="UP000562492"/>
    </source>
</evidence>
<gene>
    <name evidence="2" type="ORF">HNP33_004235</name>
</gene>
<accession>A0ABR6RM40</accession>
<reference evidence="2 3" key="1">
    <citation type="submission" date="2020-08" db="EMBL/GenBank/DDBJ databases">
        <title>Functional genomics of gut bacteria from endangered species of beetles.</title>
        <authorList>
            <person name="Carlos-Shanley C."/>
        </authorList>
    </citation>
    <scope>NUCLEOTIDE SEQUENCE [LARGE SCALE GENOMIC DNA]</scope>
    <source>
        <strain evidence="2 3">S00124</strain>
    </source>
</reference>
<proteinExistence type="predicted"/>
<sequence length="43" mass="5300">MKPGTPVLRSIRLLDQVRKRIGYLHYSLNTEKAYLYWVRFFNR</sequence>
<dbReference type="Proteomes" id="UP000562492">
    <property type="component" value="Unassembled WGS sequence"/>
</dbReference>
<protein>
    <recommendedName>
        <fullName evidence="4">Integrase</fullName>
    </recommendedName>
</protein>
<comment type="caution">
    <text evidence="2">The sequence shown here is derived from an EMBL/GenBank/DDBJ whole genome shotgun (WGS) entry which is preliminary data.</text>
</comment>
<dbReference type="EMBL" id="JACHKZ010000058">
    <property type="protein sequence ID" value="MBB6580104.1"/>
    <property type="molecule type" value="Genomic_DNA"/>
</dbReference>
<keyword evidence="1" id="KW-0238">DNA-binding</keyword>
<dbReference type="InterPro" id="IPR010998">
    <property type="entry name" value="Integrase_recombinase_N"/>
</dbReference>
<organism evidence="2 3">
    <name type="scientific">Comamonas odontotermitis</name>
    <dbReference type="NCBI Taxonomy" id="379895"/>
    <lineage>
        <taxon>Bacteria</taxon>
        <taxon>Pseudomonadati</taxon>
        <taxon>Pseudomonadota</taxon>
        <taxon>Betaproteobacteria</taxon>
        <taxon>Burkholderiales</taxon>
        <taxon>Comamonadaceae</taxon>
        <taxon>Comamonas</taxon>
    </lineage>
</organism>
<keyword evidence="3" id="KW-1185">Reference proteome</keyword>